<dbReference type="InterPro" id="IPR011990">
    <property type="entry name" value="TPR-like_helical_dom_sf"/>
</dbReference>
<dbReference type="eggNOG" id="COG4254">
    <property type="taxonomic scope" value="Bacteria"/>
</dbReference>
<evidence type="ECO:0000259" key="1">
    <source>
        <dbReference type="Pfam" id="PF04773"/>
    </source>
</evidence>
<dbReference type="RefSeq" id="WP_013008045.1">
    <property type="nucleotide sequence ID" value="NC_013939.1"/>
</dbReference>
<dbReference type="EMBL" id="AP011529">
    <property type="protein sequence ID" value="BAI80799.1"/>
    <property type="molecule type" value="Genomic_DNA"/>
</dbReference>
<dbReference type="InterPro" id="IPR019734">
    <property type="entry name" value="TPR_rpt"/>
</dbReference>
<feature type="domain" description="FecR protein" evidence="1">
    <location>
        <begin position="53"/>
        <end position="149"/>
    </location>
</feature>
<evidence type="ECO:0000313" key="3">
    <source>
        <dbReference type="Proteomes" id="UP000001520"/>
    </source>
</evidence>
<dbReference type="InterPro" id="IPR006860">
    <property type="entry name" value="FecR"/>
</dbReference>
<dbReference type="Pfam" id="PF04773">
    <property type="entry name" value="FecR"/>
    <property type="match status" value="1"/>
</dbReference>
<sequence length="341" mass="38585">MRRIFYSFLILVLSINIASAELKVYFGKVIKLSGTPLINGKKARLRKKVFVGDKIVTDASSSISIRLKNKTVFVISPDSEVILTKTDKNNKKTEIELKKGSLRSLVTKLKPGNSYNVVSSGAVAGVKGTEFIAYSNENALCVFTEEGVVAVSTDNGSVETKKKEMSQASRDLAPLNPVNFDQDETLKDMFHTLLSITDFEIPDELEKSKRLPDIIARWNINYSKYLADAKRYEEALKSLDYAVLFAKSKEFKSEAIYRKSILKSKHMNDINGAKILLNQIIDQYPGTTYYEYALFQLGFIAYEQKDYISCKGYFQKYKEQFPEGRFISTVDVILNLIPEQS</sequence>
<proteinExistence type="predicted"/>
<dbReference type="SUPFAM" id="SSF48452">
    <property type="entry name" value="TPR-like"/>
    <property type="match status" value="1"/>
</dbReference>
<dbReference type="KEGG" id="ddf:DEFDS_1336"/>
<dbReference type="AlphaFoldDB" id="D3PDX6"/>
<dbReference type="Gene3D" id="2.60.120.1440">
    <property type="match status" value="1"/>
</dbReference>
<dbReference type="Proteomes" id="UP000001520">
    <property type="component" value="Chromosome"/>
</dbReference>
<dbReference type="Gene3D" id="1.25.40.10">
    <property type="entry name" value="Tetratricopeptide repeat domain"/>
    <property type="match status" value="1"/>
</dbReference>
<reference evidence="2 3" key="1">
    <citation type="journal article" date="2010" name="DNA Res.">
        <title>Bacterial lifestyle in a deep-sea hydrothermal vent chimney revealed by the genome sequence of the thermophilic bacterium Deferribacter desulfuricans SSM1.</title>
        <authorList>
            <person name="Takaki Y."/>
            <person name="Shimamura S."/>
            <person name="Nakagawa S."/>
            <person name="Fukuhara Y."/>
            <person name="Horikawa H."/>
            <person name="Ankai A."/>
            <person name="Harada T."/>
            <person name="Hosoyama A."/>
            <person name="Oguchi A."/>
            <person name="Fukui S."/>
            <person name="Fujita N."/>
            <person name="Takami H."/>
            <person name="Takai K."/>
        </authorList>
    </citation>
    <scope>NUCLEOTIDE SEQUENCE [LARGE SCALE GENOMIC DNA]</scope>
    <source>
        <strain evidence="3">DSM 14783 / JCM 11476 / NBRC 101012 / SSM1</strain>
    </source>
</reference>
<dbReference type="HOGENOM" id="CLU_828256_0_0_0"/>
<dbReference type="PANTHER" id="PTHR38731">
    <property type="entry name" value="LIPL45-RELATED LIPOPROTEIN-RELATED"/>
    <property type="match status" value="1"/>
</dbReference>
<gene>
    <name evidence="2" type="ordered locus">DEFDS_1336</name>
</gene>
<protein>
    <recommendedName>
        <fullName evidence="1">FecR protein domain-containing protein</fullName>
    </recommendedName>
</protein>
<organism evidence="2 3">
    <name type="scientific">Deferribacter desulfuricans (strain DSM 14783 / JCM 11476 / NBRC 101012 / SSM1)</name>
    <dbReference type="NCBI Taxonomy" id="639282"/>
    <lineage>
        <taxon>Bacteria</taxon>
        <taxon>Pseudomonadati</taxon>
        <taxon>Deferribacterota</taxon>
        <taxon>Deferribacteres</taxon>
        <taxon>Deferribacterales</taxon>
        <taxon>Deferribacteraceae</taxon>
        <taxon>Deferribacter</taxon>
    </lineage>
</organism>
<dbReference type="STRING" id="639282.DEFDS_1336"/>
<accession>D3PDX6</accession>
<dbReference type="Pfam" id="PF13174">
    <property type="entry name" value="TPR_6"/>
    <property type="match status" value="2"/>
</dbReference>
<evidence type="ECO:0000313" key="2">
    <source>
        <dbReference type="EMBL" id="BAI80799.1"/>
    </source>
</evidence>
<dbReference type="eggNOG" id="COG0457">
    <property type="taxonomic scope" value="Bacteria"/>
</dbReference>
<keyword evidence="3" id="KW-1185">Reference proteome</keyword>
<name>D3PDX6_DEFDS</name>
<dbReference type="PANTHER" id="PTHR38731:SF1">
    <property type="entry name" value="FECR PROTEIN DOMAIN-CONTAINING PROTEIN"/>
    <property type="match status" value="1"/>
</dbReference>